<sequence>MKLENNIKDTALIFEGGGMRGSYTAGMLNVLLENELYFDYVAGISAGSSHSVNYLSRDQVRAKSAFVDFVLDPEFGGWRSFFKGEGYFKSKYLYEVTPLPGAKFPFDFETFMSNSATLKIGAFDRDKGIVKYHSKDDIKTLQDLMLIVRASSSMPIFMPETEFQNHIYVDGGLGGGIALDVAKNDGMKKYFVVLTRPKGYRKSPMKYSRIIKTYYRKYPSVVEAMMNRHIVYNQTLEELEALESEGKAFLVYPEVMPVSSRETGYSKLHNSYQLGYEQGIRDLPNWKAFLF</sequence>
<evidence type="ECO:0000313" key="7">
    <source>
        <dbReference type="Proteomes" id="UP001158045"/>
    </source>
</evidence>
<dbReference type="PANTHER" id="PTHR14226:SF25">
    <property type="entry name" value="PHOSPHOESTERASE"/>
    <property type="match status" value="1"/>
</dbReference>
<feature type="short sequence motif" description="GXSXG" evidence="4">
    <location>
        <begin position="43"/>
        <end position="47"/>
    </location>
</feature>
<dbReference type="RefSeq" id="WP_281095370.1">
    <property type="nucleotide sequence ID" value="NZ_JARYZI010000012.1"/>
</dbReference>
<feature type="domain" description="PNPLA" evidence="5">
    <location>
        <begin position="12"/>
        <end position="183"/>
    </location>
</feature>
<accession>A0ABT6NGB9</accession>
<feature type="short sequence motif" description="DGA/G" evidence="4">
    <location>
        <begin position="170"/>
        <end position="172"/>
    </location>
</feature>
<keyword evidence="3 4" id="KW-0443">Lipid metabolism</keyword>
<dbReference type="InterPro" id="IPR016035">
    <property type="entry name" value="Acyl_Trfase/lysoPLipase"/>
</dbReference>
<keyword evidence="7" id="KW-1185">Reference proteome</keyword>
<dbReference type="PROSITE" id="PS51635">
    <property type="entry name" value="PNPLA"/>
    <property type="match status" value="1"/>
</dbReference>
<dbReference type="Gene3D" id="3.40.1090.10">
    <property type="entry name" value="Cytosolic phospholipase A2 catalytic domain"/>
    <property type="match status" value="2"/>
</dbReference>
<dbReference type="InterPro" id="IPR002641">
    <property type="entry name" value="PNPLA_dom"/>
</dbReference>
<protein>
    <submittedName>
        <fullName evidence="6">Patatin family protein</fullName>
    </submittedName>
</protein>
<reference evidence="6 7" key="1">
    <citation type="submission" date="2023-04" db="EMBL/GenBank/DDBJ databases">
        <title>Fusibacter bizertensis strain WBS, isolated from littoral bottom sediments of the Arctic seas - biochemical and genomic analysis.</title>
        <authorList>
            <person name="Brioukhanov A.L."/>
        </authorList>
    </citation>
    <scope>NUCLEOTIDE SEQUENCE [LARGE SCALE GENOMIC DNA]</scope>
    <source>
        <strain evidence="6 7">WBS</strain>
    </source>
</reference>
<keyword evidence="1 4" id="KW-0378">Hydrolase</keyword>
<dbReference type="PANTHER" id="PTHR14226">
    <property type="entry name" value="NEUROPATHY TARGET ESTERASE/SWISS CHEESE D.MELANOGASTER"/>
    <property type="match status" value="1"/>
</dbReference>
<evidence type="ECO:0000256" key="3">
    <source>
        <dbReference type="ARBA" id="ARBA00023098"/>
    </source>
</evidence>
<organism evidence="6 7">
    <name type="scientific">Fusibacter bizertensis</name>
    <dbReference type="NCBI Taxonomy" id="1488331"/>
    <lineage>
        <taxon>Bacteria</taxon>
        <taxon>Bacillati</taxon>
        <taxon>Bacillota</taxon>
        <taxon>Clostridia</taxon>
        <taxon>Eubacteriales</taxon>
        <taxon>Eubacteriales Family XII. Incertae Sedis</taxon>
        <taxon>Fusibacter</taxon>
    </lineage>
</organism>
<keyword evidence="2 4" id="KW-0442">Lipid degradation</keyword>
<evidence type="ECO:0000313" key="6">
    <source>
        <dbReference type="EMBL" id="MDH8679474.1"/>
    </source>
</evidence>
<feature type="short sequence motif" description="GXGXXG" evidence="4">
    <location>
        <begin position="16"/>
        <end position="21"/>
    </location>
</feature>
<dbReference type="SUPFAM" id="SSF52151">
    <property type="entry name" value="FabD/lysophospholipase-like"/>
    <property type="match status" value="1"/>
</dbReference>
<dbReference type="Pfam" id="PF01734">
    <property type="entry name" value="Patatin"/>
    <property type="match status" value="1"/>
</dbReference>
<evidence type="ECO:0000256" key="1">
    <source>
        <dbReference type="ARBA" id="ARBA00022801"/>
    </source>
</evidence>
<evidence type="ECO:0000259" key="5">
    <source>
        <dbReference type="PROSITE" id="PS51635"/>
    </source>
</evidence>
<dbReference type="InterPro" id="IPR037483">
    <property type="entry name" value="YjjU-like"/>
</dbReference>
<proteinExistence type="predicted"/>
<gene>
    <name evidence="6" type="ORF">QE109_15050</name>
</gene>
<dbReference type="CDD" id="cd07208">
    <property type="entry name" value="Pat_hypo_Ecoli_yjju_like"/>
    <property type="match status" value="1"/>
</dbReference>
<feature type="active site" description="Nucleophile" evidence="4">
    <location>
        <position position="45"/>
    </location>
</feature>
<dbReference type="Proteomes" id="UP001158045">
    <property type="component" value="Unassembled WGS sequence"/>
</dbReference>
<name>A0ABT6NGB9_9FIRM</name>
<feature type="active site" description="Proton acceptor" evidence="4">
    <location>
        <position position="170"/>
    </location>
</feature>
<dbReference type="Pfam" id="PF19890">
    <property type="entry name" value="DUF6363"/>
    <property type="match status" value="1"/>
</dbReference>
<evidence type="ECO:0000256" key="2">
    <source>
        <dbReference type="ARBA" id="ARBA00022963"/>
    </source>
</evidence>
<dbReference type="InterPro" id="IPR045943">
    <property type="entry name" value="DUF6363"/>
</dbReference>
<evidence type="ECO:0000256" key="4">
    <source>
        <dbReference type="PROSITE-ProRule" id="PRU01161"/>
    </source>
</evidence>
<dbReference type="InterPro" id="IPR050301">
    <property type="entry name" value="NTE"/>
</dbReference>
<comment type="caution">
    <text evidence="6">The sequence shown here is derived from an EMBL/GenBank/DDBJ whole genome shotgun (WGS) entry which is preliminary data.</text>
</comment>
<dbReference type="EMBL" id="JARYZI010000012">
    <property type="protein sequence ID" value="MDH8679474.1"/>
    <property type="molecule type" value="Genomic_DNA"/>
</dbReference>